<dbReference type="InterPro" id="IPR037883">
    <property type="entry name" value="Knr4/Smi1-like_sf"/>
</dbReference>
<dbReference type="SUPFAM" id="SSF160631">
    <property type="entry name" value="SMI1/KNR4-like"/>
    <property type="match status" value="1"/>
</dbReference>
<organism evidence="2 3">
    <name type="scientific">Aquimarina addita</name>
    <dbReference type="NCBI Taxonomy" id="870485"/>
    <lineage>
        <taxon>Bacteria</taxon>
        <taxon>Pseudomonadati</taxon>
        <taxon>Bacteroidota</taxon>
        <taxon>Flavobacteriia</taxon>
        <taxon>Flavobacteriales</taxon>
        <taxon>Flavobacteriaceae</taxon>
        <taxon>Aquimarina</taxon>
    </lineage>
</organism>
<keyword evidence="3" id="KW-1185">Reference proteome</keyword>
<evidence type="ECO:0000313" key="3">
    <source>
        <dbReference type="Proteomes" id="UP001500459"/>
    </source>
</evidence>
<name>A0ABP6UTY7_9FLAO</name>
<dbReference type="RefSeq" id="WP_344930758.1">
    <property type="nucleotide sequence ID" value="NZ_BAABCW010000030.1"/>
</dbReference>
<reference evidence="3" key="1">
    <citation type="journal article" date="2019" name="Int. J. Syst. Evol. Microbiol.">
        <title>The Global Catalogue of Microorganisms (GCM) 10K type strain sequencing project: providing services to taxonomists for standard genome sequencing and annotation.</title>
        <authorList>
            <consortium name="The Broad Institute Genomics Platform"/>
            <consortium name="The Broad Institute Genome Sequencing Center for Infectious Disease"/>
            <person name="Wu L."/>
            <person name="Ma J."/>
        </authorList>
    </citation>
    <scope>NUCLEOTIDE SEQUENCE [LARGE SCALE GENOMIC DNA]</scope>
    <source>
        <strain evidence="3">JCM 17106</strain>
    </source>
</reference>
<sequence>MNFLIKAEEILGRNLKPEEGITISLIKEKEKQLEIKIPQVLIEFYATIGNNLLFIDGFQHFAKIDDLFVTDGKLVFLQENQSVVYWAVDLEDSQTIFQTTDQNFNAKAEWFKEKFSLRDFLEHLLYFQCIMADESYHRKANSGFTHFASLEIDEYHKNVISQKFISSLDQHSKIITKHNGLVIFWKPDAITMYFTNNKGEICDLIMTCVKSESLLDILIDTYGFNEL</sequence>
<comment type="caution">
    <text evidence="2">The sequence shown here is derived from an EMBL/GenBank/DDBJ whole genome shotgun (WGS) entry which is preliminary data.</text>
</comment>
<evidence type="ECO:0000313" key="2">
    <source>
        <dbReference type="EMBL" id="GAA3522521.1"/>
    </source>
</evidence>
<accession>A0ABP6UTY7</accession>
<proteinExistence type="predicted"/>
<dbReference type="SMART" id="SM00860">
    <property type="entry name" value="SMI1_KNR4"/>
    <property type="match status" value="1"/>
</dbReference>
<dbReference type="Proteomes" id="UP001500459">
    <property type="component" value="Unassembled WGS sequence"/>
</dbReference>
<gene>
    <name evidence="2" type="ORF">GCM10022393_41380</name>
</gene>
<feature type="domain" description="Knr4/Smi1-like" evidence="1">
    <location>
        <begin position="20"/>
        <end position="123"/>
    </location>
</feature>
<dbReference type="EMBL" id="BAABCW010000030">
    <property type="protein sequence ID" value="GAA3522521.1"/>
    <property type="molecule type" value="Genomic_DNA"/>
</dbReference>
<dbReference type="InterPro" id="IPR018958">
    <property type="entry name" value="Knr4/Smi1-like_dom"/>
</dbReference>
<evidence type="ECO:0000259" key="1">
    <source>
        <dbReference type="SMART" id="SM00860"/>
    </source>
</evidence>
<protein>
    <recommendedName>
        <fullName evidence="1">Knr4/Smi1-like domain-containing protein</fullName>
    </recommendedName>
</protein>